<dbReference type="PANTHER" id="PTHR43133:SF8">
    <property type="entry name" value="RNA POLYMERASE SIGMA FACTOR HI_1459-RELATED"/>
    <property type="match status" value="1"/>
</dbReference>
<protein>
    <recommendedName>
        <fullName evidence="6">RNA polymerase sigma-70 region 2 domain-containing protein</fullName>
    </recommendedName>
</protein>
<comment type="caution">
    <text evidence="7">The sequence shown here is derived from an EMBL/GenBank/DDBJ whole genome shotgun (WGS) entry which is preliminary data.</text>
</comment>
<organism evidence="7 8">
    <name type="scientific">Dactylosporangium siamense</name>
    <dbReference type="NCBI Taxonomy" id="685454"/>
    <lineage>
        <taxon>Bacteria</taxon>
        <taxon>Bacillati</taxon>
        <taxon>Actinomycetota</taxon>
        <taxon>Actinomycetes</taxon>
        <taxon>Micromonosporales</taxon>
        <taxon>Micromonosporaceae</taxon>
        <taxon>Dactylosporangium</taxon>
    </lineage>
</organism>
<reference evidence="7" key="1">
    <citation type="submission" date="2021-01" db="EMBL/GenBank/DDBJ databases">
        <title>Whole genome shotgun sequence of Dactylosporangium siamense NBRC 106093.</title>
        <authorList>
            <person name="Komaki H."/>
            <person name="Tamura T."/>
        </authorList>
    </citation>
    <scope>NUCLEOTIDE SEQUENCE</scope>
    <source>
        <strain evidence="7">NBRC 106093</strain>
    </source>
</reference>
<dbReference type="GO" id="GO:0006352">
    <property type="term" value="P:DNA-templated transcription initiation"/>
    <property type="evidence" value="ECO:0007669"/>
    <property type="project" value="InterPro"/>
</dbReference>
<dbReference type="Pfam" id="PF04542">
    <property type="entry name" value="Sigma70_r2"/>
    <property type="match status" value="1"/>
</dbReference>
<evidence type="ECO:0000259" key="6">
    <source>
        <dbReference type="Pfam" id="PF04542"/>
    </source>
</evidence>
<dbReference type="NCBIfam" id="TIGR02937">
    <property type="entry name" value="sigma70-ECF"/>
    <property type="match status" value="1"/>
</dbReference>
<keyword evidence="1" id="KW-0805">Transcription regulation</keyword>
<dbReference type="AlphaFoldDB" id="A0A919PIA4"/>
<evidence type="ECO:0000313" key="8">
    <source>
        <dbReference type="Proteomes" id="UP000660611"/>
    </source>
</evidence>
<dbReference type="EMBL" id="BONQ01000017">
    <property type="protein sequence ID" value="GIG42728.1"/>
    <property type="molecule type" value="Genomic_DNA"/>
</dbReference>
<dbReference type="SUPFAM" id="SSF88946">
    <property type="entry name" value="Sigma2 domain of RNA polymerase sigma factors"/>
    <property type="match status" value="1"/>
</dbReference>
<evidence type="ECO:0000256" key="3">
    <source>
        <dbReference type="ARBA" id="ARBA00023125"/>
    </source>
</evidence>
<dbReference type="InterPro" id="IPR007627">
    <property type="entry name" value="RNA_pol_sigma70_r2"/>
</dbReference>
<name>A0A919PIA4_9ACTN</name>
<evidence type="ECO:0000256" key="4">
    <source>
        <dbReference type="ARBA" id="ARBA00023163"/>
    </source>
</evidence>
<dbReference type="InterPro" id="IPR039425">
    <property type="entry name" value="RNA_pol_sigma-70-like"/>
</dbReference>
<evidence type="ECO:0000256" key="2">
    <source>
        <dbReference type="ARBA" id="ARBA00023082"/>
    </source>
</evidence>
<dbReference type="Proteomes" id="UP000660611">
    <property type="component" value="Unassembled WGS sequence"/>
</dbReference>
<keyword evidence="3" id="KW-0238">DNA-binding</keyword>
<feature type="domain" description="RNA polymerase sigma-70 region 2" evidence="6">
    <location>
        <begin position="25"/>
        <end position="92"/>
    </location>
</feature>
<evidence type="ECO:0000256" key="5">
    <source>
        <dbReference type="SAM" id="MobiDB-lite"/>
    </source>
</evidence>
<dbReference type="GO" id="GO:0003677">
    <property type="term" value="F:DNA binding"/>
    <property type="evidence" value="ECO:0007669"/>
    <property type="project" value="UniProtKB-KW"/>
</dbReference>
<sequence>MAQTQTDEVLVAAARDGDRAAVEALAARYLPLVYTVVGRGADRDLDVDDIVQDTMVRVVTGVSGVRQAERFRSWVVTIALRQLADARAEARRSRLSRADDPAGDDREDPAADFVGLTVLRQVLDTEQREIAEAARWLDPAFRVVLSLWWLEAGGHLTRAEVAEALELSAAHAGVRVQRMREQLDVARSVVRALDAAPGCPALRDTTTGWDGEPDPLWRKRVARHVRDCPRCSERSRRLTAAEGLLAGLPLLAPPAPHRAPGVLVASRPRLLAVAGGATAVAIALAVGVAVWRPDRDPVPRQSLPVAAPPATGKAPGASALPSPSPSASAQPFFTVLPATPAVVEAKVTGAVRQQQRVAGRDNGQSTLYGDRSVWIFDDTTLKDPFGFISNSGAATRDLDASDGIDLTSNNPVTVDAATAPVELITRNQAELDYEKTHPARFAFWPGPVVADPARGRVLVFYGKLCRAADPCTGPLGKGLGTGIAAIDMKTGAVTRLTAGNGPAVTSLEGVDRSMFFPDGAGYSSAALVVGDVLYAYGACTYQGCKLAKVNLAELTDRRKWTFRTKDGWSADPGAGVVTIAAGAAGQTVFYAPALKAWVNTYLPYGSNDVMFQVGGAPSGPWSKPVKVVTVPAGGDSGAQAANYALFAHPEYARQDGLVQYLTYFNPASGEQRILRVTFQPRR</sequence>
<evidence type="ECO:0000256" key="1">
    <source>
        <dbReference type="ARBA" id="ARBA00023015"/>
    </source>
</evidence>
<dbReference type="PANTHER" id="PTHR43133">
    <property type="entry name" value="RNA POLYMERASE ECF-TYPE SIGMA FACTO"/>
    <property type="match status" value="1"/>
</dbReference>
<gene>
    <name evidence="7" type="ORF">Dsi01nite_007690</name>
</gene>
<keyword evidence="4" id="KW-0804">Transcription</keyword>
<dbReference type="Gene3D" id="1.10.1740.10">
    <property type="match status" value="1"/>
</dbReference>
<proteinExistence type="predicted"/>
<dbReference type="InterPro" id="IPR013325">
    <property type="entry name" value="RNA_pol_sigma_r2"/>
</dbReference>
<dbReference type="InterPro" id="IPR014284">
    <property type="entry name" value="RNA_pol_sigma-70_dom"/>
</dbReference>
<dbReference type="GO" id="GO:0016987">
    <property type="term" value="F:sigma factor activity"/>
    <property type="evidence" value="ECO:0007669"/>
    <property type="project" value="UniProtKB-KW"/>
</dbReference>
<dbReference type="RefSeq" id="WP_203844616.1">
    <property type="nucleotide sequence ID" value="NZ_BAAAVW010000002.1"/>
</dbReference>
<feature type="compositionally biased region" description="Low complexity" evidence="5">
    <location>
        <begin position="304"/>
        <end position="325"/>
    </location>
</feature>
<evidence type="ECO:0000313" key="7">
    <source>
        <dbReference type="EMBL" id="GIG42728.1"/>
    </source>
</evidence>
<keyword evidence="8" id="KW-1185">Reference proteome</keyword>
<feature type="region of interest" description="Disordered" evidence="5">
    <location>
        <begin position="300"/>
        <end position="325"/>
    </location>
</feature>
<keyword evidence="2" id="KW-0731">Sigma factor</keyword>
<accession>A0A919PIA4</accession>